<proteinExistence type="predicted"/>
<feature type="transmembrane region" description="Helical" evidence="1">
    <location>
        <begin position="357"/>
        <end position="380"/>
    </location>
</feature>
<feature type="transmembrane region" description="Helical" evidence="1">
    <location>
        <begin position="182"/>
        <end position="203"/>
    </location>
</feature>
<name>A0A1Q9D006_SYMMI</name>
<sequence length="516" mass="54978">MVLEGASTAMAQASVGKEDHRPCRDAPHSFTPLQYVWKSRAPLIAVPVLAGLRQLPHRQVAEDTPSSILLEIALLCALAVGSGFVRLPFSATWWLVLLAAFITQTRFILGVATVLSLSVLLTWYGLRLQHAAAVTALWGGGELTSPWSRLFWQCWDLCVHGLPALAMLWFHGPSLGLTVPMAAGPVSAGAAAAALPLSLLWLFGLCQSIPDAKCDLSHTRLAYRIAPGLPDEAWRWVHGFHGFLCLAWFLALVLPAPAAGGARQSCAVFADQPRFQSAADDPEVHGLPALAMLWFHGPSLGLTVPMAAGPVSAGAAAAALPLSLLWLFGPSGSTFGSRRVSSSECQSKASSAAIADLPVECLVGWLVAGIYALFVCIGLIRQPFTLGWWCLFLASLWFTFGQDLPRKGLVLADAELRLLQGIACCCAATTATGFYGVQVLAPHAFASLIDTWVVDPLVYLLPAHSALIRRVAVTRSFRAATRLGDCCLHLFPTTGAVVLFWPSVTATAACEAEMPS</sequence>
<feature type="transmembrane region" description="Helical" evidence="1">
    <location>
        <begin position="233"/>
        <end position="254"/>
    </location>
</feature>
<organism evidence="2 3">
    <name type="scientific">Symbiodinium microadriaticum</name>
    <name type="common">Dinoflagellate</name>
    <name type="synonym">Zooxanthella microadriatica</name>
    <dbReference type="NCBI Taxonomy" id="2951"/>
    <lineage>
        <taxon>Eukaryota</taxon>
        <taxon>Sar</taxon>
        <taxon>Alveolata</taxon>
        <taxon>Dinophyceae</taxon>
        <taxon>Suessiales</taxon>
        <taxon>Symbiodiniaceae</taxon>
        <taxon>Symbiodinium</taxon>
    </lineage>
</organism>
<feature type="transmembrane region" description="Helical" evidence="1">
    <location>
        <begin position="68"/>
        <end position="87"/>
    </location>
</feature>
<keyword evidence="3" id="KW-1185">Reference proteome</keyword>
<comment type="caution">
    <text evidence="2">The sequence shown here is derived from an EMBL/GenBank/DDBJ whole genome shotgun (WGS) entry which is preliminary data.</text>
</comment>
<feature type="non-terminal residue" evidence="2">
    <location>
        <position position="516"/>
    </location>
</feature>
<feature type="transmembrane region" description="Helical" evidence="1">
    <location>
        <begin position="93"/>
        <end position="121"/>
    </location>
</feature>
<feature type="transmembrane region" description="Helical" evidence="1">
    <location>
        <begin position="386"/>
        <end position="404"/>
    </location>
</feature>
<dbReference type="Proteomes" id="UP000186817">
    <property type="component" value="Unassembled WGS sequence"/>
</dbReference>
<reference evidence="2 3" key="1">
    <citation type="submission" date="2016-02" db="EMBL/GenBank/DDBJ databases">
        <title>Genome analysis of coral dinoflagellate symbionts highlights evolutionary adaptations to a symbiotic lifestyle.</title>
        <authorList>
            <person name="Aranda M."/>
            <person name="Li Y."/>
            <person name="Liew Y.J."/>
            <person name="Baumgarten S."/>
            <person name="Simakov O."/>
            <person name="Wilson M."/>
            <person name="Piel J."/>
            <person name="Ashoor H."/>
            <person name="Bougouffa S."/>
            <person name="Bajic V.B."/>
            <person name="Ryu T."/>
            <person name="Ravasi T."/>
            <person name="Bayer T."/>
            <person name="Micklem G."/>
            <person name="Kim H."/>
            <person name="Bhak J."/>
            <person name="Lajeunesse T.C."/>
            <person name="Voolstra C.R."/>
        </authorList>
    </citation>
    <scope>NUCLEOTIDE SEQUENCE [LARGE SCALE GENOMIC DNA]</scope>
    <source>
        <strain evidence="2 3">CCMP2467</strain>
    </source>
</reference>
<dbReference type="EMBL" id="LSRX01000810">
    <property type="protein sequence ID" value="OLP88501.1"/>
    <property type="molecule type" value="Genomic_DNA"/>
</dbReference>
<feature type="transmembrane region" description="Helical" evidence="1">
    <location>
        <begin position="307"/>
        <end position="329"/>
    </location>
</feature>
<accession>A0A1Q9D006</accession>
<evidence type="ECO:0000313" key="2">
    <source>
        <dbReference type="EMBL" id="OLP88501.1"/>
    </source>
</evidence>
<evidence type="ECO:0000256" key="1">
    <source>
        <dbReference type="SAM" id="Phobius"/>
    </source>
</evidence>
<feature type="transmembrane region" description="Helical" evidence="1">
    <location>
        <begin position="416"/>
        <end position="437"/>
    </location>
</feature>
<keyword evidence="1" id="KW-0472">Membrane</keyword>
<dbReference type="AlphaFoldDB" id="A0A1Q9D006"/>
<keyword evidence="1" id="KW-1133">Transmembrane helix</keyword>
<dbReference type="OrthoDB" id="10372710at2759"/>
<protein>
    <submittedName>
        <fullName evidence="2">Uncharacterized protein</fullName>
    </submittedName>
</protein>
<feature type="transmembrane region" description="Helical" evidence="1">
    <location>
        <begin position="150"/>
        <end position="170"/>
    </location>
</feature>
<keyword evidence="1" id="KW-0812">Transmembrane</keyword>
<evidence type="ECO:0000313" key="3">
    <source>
        <dbReference type="Proteomes" id="UP000186817"/>
    </source>
</evidence>
<gene>
    <name evidence="2" type="ORF">AK812_SmicGene30150</name>
</gene>